<reference evidence="4 5" key="2">
    <citation type="journal article" date="2015" name="Stand. Genomic Sci.">
        <title>High quality draft genomic sequence of Flavobacterium enshiense DK69(T) and comparison among Flavobacterium genomes.</title>
        <authorList>
            <person name="Zeng Z."/>
            <person name="Chen C."/>
            <person name="Du H."/>
            <person name="Wang G."/>
            <person name="Li M."/>
        </authorList>
    </citation>
    <scope>NUCLEOTIDE SEQUENCE [LARGE SCALE GENOMIC DNA]</scope>
    <source>
        <strain evidence="4 5">DK69</strain>
    </source>
</reference>
<dbReference type="Pfam" id="PF09394">
    <property type="entry name" value="Inhibitor_I42"/>
    <property type="match status" value="1"/>
</dbReference>
<dbReference type="EMBL" id="JRLZ01000022">
    <property type="protein sequence ID" value="KGO92809.1"/>
    <property type="molecule type" value="Genomic_DNA"/>
</dbReference>
<accession>A0A0A2MKJ4</accession>
<protein>
    <recommendedName>
        <fullName evidence="3">Proteinase inhibitor I42 chagasin domain-containing protein</fullName>
    </recommendedName>
</protein>
<dbReference type="GO" id="GO:0004869">
    <property type="term" value="F:cysteine-type endopeptidase inhibitor activity"/>
    <property type="evidence" value="ECO:0007669"/>
    <property type="project" value="UniProtKB-KW"/>
</dbReference>
<evidence type="ECO:0000313" key="4">
    <source>
        <dbReference type="EMBL" id="KGO92809.1"/>
    </source>
</evidence>
<dbReference type="Proteomes" id="UP000030149">
    <property type="component" value="Unassembled WGS sequence"/>
</dbReference>
<feature type="domain" description="Proteinase inhibitor I42 chagasin" evidence="3">
    <location>
        <begin position="37"/>
        <end position="113"/>
    </location>
</feature>
<proteinExistence type="predicted"/>
<dbReference type="PROSITE" id="PS51257">
    <property type="entry name" value="PROKAR_LIPOPROTEIN"/>
    <property type="match status" value="1"/>
</dbReference>
<reference evidence="5" key="1">
    <citation type="submission" date="2013-09" db="EMBL/GenBank/DDBJ databases">
        <authorList>
            <person name="Zeng Z."/>
            <person name="Chen C."/>
        </authorList>
    </citation>
    <scope>NUCLEOTIDE SEQUENCE [LARGE SCALE GENOMIC DNA]</scope>
    <source>
        <strain evidence="5">DK69</strain>
    </source>
</reference>
<dbReference type="OrthoDB" id="1376470at2"/>
<dbReference type="SUPFAM" id="SSF141066">
    <property type="entry name" value="ICP-like"/>
    <property type="match status" value="1"/>
</dbReference>
<keyword evidence="5" id="KW-1185">Reference proteome</keyword>
<keyword evidence="1" id="KW-0646">Protease inhibitor</keyword>
<sequence>MKFNLSKFITTFIILLTFSCTKPNAGYYDDGGRDSFNIHLDEVVYLSFHENSTTGYTNCWLNENDCQSVKLINRVSHSNSENSKEIVIGGGETITMSFIGKTTGIDTIKIANCPTLRERKTCTEYNPKNTKSDIEIIVEVTK</sequence>
<evidence type="ECO:0000313" key="5">
    <source>
        <dbReference type="Proteomes" id="UP000030149"/>
    </source>
</evidence>
<dbReference type="InterPro" id="IPR018990">
    <property type="entry name" value="Prot_inh_I42_chagasin"/>
</dbReference>
<dbReference type="InterPro" id="IPR036331">
    <property type="entry name" value="Chagasin-like_sf"/>
</dbReference>
<dbReference type="RefSeq" id="WP_035630923.1">
    <property type="nucleotide sequence ID" value="NZ_AVCS01000040.1"/>
</dbReference>
<dbReference type="Gene3D" id="2.60.40.2020">
    <property type="match status" value="1"/>
</dbReference>
<organism evidence="4 5">
    <name type="scientific">Flavobacterium enshiense DK69</name>
    <dbReference type="NCBI Taxonomy" id="1107311"/>
    <lineage>
        <taxon>Bacteria</taxon>
        <taxon>Pseudomonadati</taxon>
        <taxon>Bacteroidota</taxon>
        <taxon>Flavobacteriia</taxon>
        <taxon>Flavobacteriales</taxon>
        <taxon>Flavobacteriaceae</taxon>
        <taxon>Flavobacterium</taxon>
    </lineage>
</organism>
<evidence type="ECO:0000256" key="2">
    <source>
        <dbReference type="ARBA" id="ARBA00022704"/>
    </source>
</evidence>
<comment type="caution">
    <text evidence="4">The sequence shown here is derived from an EMBL/GenBank/DDBJ whole genome shotgun (WGS) entry which is preliminary data.</text>
</comment>
<evidence type="ECO:0000256" key="1">
    <source>
        <dbReference type="ARBA" id="ARBA00022690"/>
    </source>
</evidence>
<dbReference type="PATRIC" id="fig|1107311.5.peg.1580"/>
<gene>
    <name evidence="4" type="ORF">Q767_15295</name>
</gene>
<keyword evidence="2" id="KW-0789">Thiol protease inhibitor</keyword>
<evidence type="ECO:0000259" key="3">
    <source>
        <dbReference type="Pfam" id="PF09394"/>
    </source>
</evidence>
<dbReference type="AlphaFoldDB" id="A0A0A2MKJ4"/>
<name>A0A0A2MKJ4_9FLAO</name>